<keyword evidence="2" id="KW-0145">Chemotaxis</keyword>
<protein>
    <submittedName>
        <fullName evidence="4">Uncharacterized protein</fullName>
    </submittedName>
</protein>
<dbReference type="SUPFAM" id="SSF158472">
    <property type="entry name" value="HAMP domain-like"/>
    <property type="match status" value="1"/>
</dbReference>
<dbReference type="PROSITE" id="PS50885">
    <property type="entry name" value="HAMP"/>
    <property type="match status" value="2"/>
</dbReference>
<dbReference type="PROSITE" id="PS51753">
    <property type="entry name" value="HBM"/>
    <property type="match status" value="1"/>
</dbReference>
<sequence>MLSFGSWNSRFKIGTRITAGFVIVLALLAGVAVSGVLGLSGASHSFQEYADESAASGKVAQADRDFVAMRLNIQFYFDKGEEKVLARVRELGNDVRNGYAAVLASSTSKEQQAMVRKVLDQFEQYVRTFDDAVRVQAEQIKTTNEGTIPLGNKLRSELKELMQTAASENDLALASQAGVAMEQFLWGRINGLQHNFNRNPKLEEAARAQFVLLADTLKKIGEAARTPERKEKLQQMMKSMAAYTTSFEATMKLLAERSRLLEAENRLSTAMIASRGEVKKSQDANLAATRKASESDISSAMTMSIAAAVLALVLGIGLAWIIARGITRPILSLSSVMRAISGGKLDSEVAGVDRRDEIGEMAQAVLVFRNAGLEKVGLEQAAEQQRQAAEAERARNEAAQREAARQVAQVVDGLGRGLERLAQGDLTYRVQEEWAADYRKVQDDFNAAIGQLQDTISNIALSSSEVSSAAAEISTSTTDLSQRTEEQAASLEETSASMEEIAATVKKNAENAQHANQLAQGTQEIAGRGGAVVAEAVNAMARIEESSRKISDIISVIDEIARQTNLLALNAAVEAARAGEAGRGFAVVASEVRSLAQRSSQAAKDIKDLIVGSSGQVQEGVELVNRAGQSLSEIVESIKNVADIVADIANASSEQATGIDQVNRALNQMDEVTQQNSALVEENAATAKTLEEQQAAMNQRVGYFRFDRAGVASHAPAPSVRKPVPQMKATAQRTGRGGPVGRMQSNLAIALNADEEIAEF</sequence>
<dbReference type="GO" id="GO:0005886">
    <property type="term" value="C:plasma membrane"/>
    <property type="evidence" value="ECO:0007669"/>
    <property type="project" value="TreeGrafter"/>
</dbReference>
<dbReference type="GO" id="GO:0006935">
    <property type="term" value="P:chemotaxis"/>
    <property type="evidence" value="ECO:0007669"/>
    <property type="project" value="UniProtKB-KW"/>
</dbReference>
<dbReference type="InterPro" id="IPR004089">
    <property type="entry name" value="MCPsignal_dom"/>
</dbReference>
<dbReference type="STRING" id="1235591.CAK95_04755"/>
<dbReference type="PANTHER" id="PTHR43531:SF11">
    <property type="entry name" value="METHYL-ACCEPTING CHEMOTAXIS PROTEIN 3"/>
    <property type="match status" value="1"/>
</dbReference>
<comment type="similarity">
    <text evidence="3">Belongs to the methyl-accepting chemotaxis (MCP) protein family.</text>
</comment>
<dbReference type="SMART" id="SM01358">
    <property type="entry name" value="HBM"/>
    <property type="match status" value="1"/>
</dbReference>
<dbReference type="OrthoDB" id="3378718at2"/>
<name>A0A1W6ZM59_9HYPH</name>
<reference evidence="4 5" key="1">
    <citation type="submission" date="2017-05" db="EMBL/GenBank/DDBJ databases">
        <title>Full genome sequence of Pseudorhodoplanes sinuspersici.</title>
        <authorList>
            <person name="Dastgheib S.M.M."/>
            <person name="Shavandi M."/>
            <person name="Tirandaz H."/>
        </authorList>
    </citation>
    <scope>NUCLEOTIDE SEQUENCE [LARGE SCALE GENOMIC DNA]</scope>
    <source>
        <strain evidence="4 5">RIPI110</strain>
    </source>
</reference>
<dbReference type="SMART" id="SM00304">
    <property type="entry name" value="HAMP"/>
    <property type="match status" value="2"/>
</dbReference>
<dbReference type="InterPro" id="IPR051310">
    <property type="entry name" value="MCP_chemotaxis"/>
</dbReference>
<evidence type="ECO:0000256" key="1">
    <source>
        <dbReference type="ARBA" id="ARBA00004370"/>
    </source>
</evidence>
<organism evidence="4 5">
    <name type="scientific">Pseudorhodoplanes sinuspersici</name>
    <dbReference type="NCBI Taxonomy" id="1235591"/>
    <lineage>
        <taxon>Bacteria</taxon>
        <taxon>Pseudomonadati</taxon>
        <taxon>Pseudomonadota</taxon>
        <taxon>Alphaproteobacteria</taxon>
        <taxon>Hyphomicrobiales</taxon>
        <taxon>Pseudorhodoplanes</taxon>
    </lineage>
</organism>
<dbReference type="Pfam" id="PF00015">
    <property type="entry name" value="MCPsignal"/>
    <property type="match status" value="1"/>
</dbReference>
<dbReference type="Gene3D" id="1.10.287.950">
    <property type="entry name" value="Methyl-accepting chemotaxis protein"/>
    <property type="match status" value="1"/>
</dbReference>
<dbReference type="CDD" id="cd11386">
    <property type="entry name" value="MCP_signal"/>
    <property type="match status" value="1"/>
</dbReference>
<dbReference type="PROSITE" id="PS50111">
    <property type="entry name" value="CHEMOTAXIS_TRANSDUC_2"/>
    <property type="match status" value="1"/>
</dbReference>
<proteinExistence type="inferred from homology"/>
<dbReference type="RefSeq" id="WP_086086897.1">
    <property type="nucleotide sequence ID" value="NZ_CP021112.1"/>
</dbReference>
<dbReference type="GO" id="GO:0007165">
    <property type="term" value="P:signal transduction"/>
    <property type="evidence" value="ECO:0007669"/>
    <property type="project" value="InterPro"/>
</dbReference>
<evidence type="ECO:0000313" key="5">
    <source>
        <dbReference type="Proteomes" id="UP000194137"/>
    </source>
</evidence>
<dbReference type="Gene3D" id="6.10.340.10">
    <property type="match status" value="1"/>
</dbReference>
<dbReference type="EMBL" id="CP021112">
    <property type="protein sequence ID" value="ARP98476.1"/>
    <property type="molecule type" value="Genomic_DNA"/>
</dbReference>
<dbReference type="Pfam" id="PF00672">
    <property type="entry name" value="HAMP"/>
    <property type="match status" value="1"/>
</dbReference>
<dbReference type="CDD" id="cd06225">
    <property type="entry name" value="HAMP"/>
    <property type="match status" value="1"/>
</dbReference>
<evidence type="ECO:0000313" key="4">
    <source>
        <dbReference type="EMBL" id="ARP98476.1"/>
    </source>
</evidence>
<dbReference type="SUPFAM" id="SSF58104">
    <property type="entry name" value="Methyl-accepting chemotaxis protein (MCP) signaling domain"/>
    <property type="match status" value="1"/>
</dbReference>
<dbReference type="SMART" id="SM00283">
    <property type="entry name" value="MA"/>
    <property type="match status" value="1"/>
</dbReference>
<accession>A0A1W6ZM59</accession>
<dbReference type="AlphaFoldDB" id="A0A1W6ZM59"/>
<dbReference type="PANTHER" id="PTHR43531">
    <property type="entry name" value="PROTEIN ICFG"/>
    <property type="match status" value="1"/>
</dbReference>
<dbReference type="Proteomes" id="UP000194137">
    <property type="component" value="Chromosome"/>
</dbReference>
<dbReference type="GO" id="GO:0004888">
    <property type="term" value="F:transmembrane signaling receptor activity"/>
    <property type="evidence" value="ECO:0007669"/>
    <property type="project" value="TreeGrafter"/>
</dbReference>
<evidence type="ECO:0000256" key="2">
    <source>
        <dbReference type="ARBA" id="ARBA00022500"/>
    </source>
</evidence>
<keyword evidence="5" id="KW-1185">Reference proteome</keyword>
<gene>
    <name evidence="4" type="ORF">CAK95_04755</name>
</gene>
<dbReference type="InterPro" id="IPR003660">
    <property type="entry name" value="HAMP_dom"/>
</dbReference>
<dbReference type="InterPro" id="IPR032255">
    <property type="entry name" value="HBM"/>
</dbReference>
<dbReference type="KEGG" id="psin:CAK95_04755"/>
<evidence type="ECO:0000256" key="3">
    <source>
        <dbReference type="ARBA" id="ARBA00029447"/>
    </source>
</evidence>
<comment type="subcellular location">
    <subcellularLocation>
        <location evidence="1">Membrane</location>
    </subcellularLocation>
</comment>
<dbReference type="FunFam" id="1.10.287.950:FF:000001">
    <property type="entry name" value="Methyl-accepting chemotaxis sensory transducer"/>
    <property type="match status" value="1"/>
</dbReference>